<organism evidence="8 9">
    <name type="scientific">Vanessa tameamea</name>
    <name type="common">Kamehameha butterfly</name>
    <dbReference type="NCBI Taxonomy" id="334116"/>
    <lineage>
        <taxon>Eukaryota</taxon>
        <taxon>Metazoa</taxon>
        <taxon>Ecdysozoa</taxon>
        <taxon>Arthropoda</taxon>
        <taxon>Hexapoda</taxon>
        <taxon>Insecta</taxon>
        <taxon>Pterygota</taxon>
        <taxon>Neoptera</taxon>
        <taxon>Endopterygota</taxon>
        <taxon>Lepidoptera</taxon>
        <taxon>Glossata</taxon>
        <taxon>Ditrysia</taxon>
        <taxon>Papilionoidea</taxon>
        <taxon>Nymphalidae</taxon>
        <taxon>Nymphalinae</taxon>
        <taxon>Vanessa</taxon>
    </lineage>
</organism>
<gene>
    <name evidence="9" type="primary">LOC113395547</name>
</gene>
<comment type="similarity">
    <text evidence="1 6">Belongs to the SINA (Seven in absentia) family.</text>
</comment>
<dbReference type="GO" id="GO:0043161">
    <property type="term" value="P:proteasome-mediated ubiquitin-dependent protein catabolic process"/>
    <property type="evidence" value="ECO:0007669"/>
    <property type="project" value="TreeGrafter"/>
</dbReference>
<accession>A0A8B8HVP8</accession>
<dbReference type="GO" id="GO:0005737">
    <property type="term" value="C:cytoplasm"/>
    <property type="evidence" value="ECO:0007669"/>
    <property type="project" value="InterPro"/>
</dbReference>
<dbReference type="Proteomes" id="UP001652626">
    <property type="component" value="Chromosome 21"/>
</dbReference>
<name>A0A8B8HVP8_VANTA</name>
<keyword evidence="3 5" id="KW-0863">Zinc-finger</keyword>
<dbReference type="InterPro" id="IPR008974">
    <property type="entry name" value="TRAF-like"/>
</dbReference>
<dbReference type="InterPro" id="IPR018121">
    <property type="entry name" value="7-in-absentia-prot_TRAF-dom"/>
</dbReference>
<dbReference type="AlphaFoldDB" id="A0A8B8HVP8"/>
<dbReference type="GO" id="GO:0031624">
    <property type="term" value="F:ubiquitin conjugating enzyme binding"/>
    <property type="evidence" value="ECO:0007669"/>
    <property type="project" value="TreeGrafter"/>
</dbReference>
<evidence type="ECO:0000313" key="8">
    <source>
        <dbReference type="Proteomes" id="UP001652626"/>
    </source>
</evidence>
<dbReference type="GO" id="GO:0008270">
    <property type="term" value="F:zinc ion binding"/>
    <property type="evidence" value="ECO:0007669"/>
    <property type="project" value="UniProtKB-KW"/>
</dbReference>
<dbReference type="PANTHER" id="PTHR45877:SF2">
    <property type="entry name" value="E3 UBIQUITIN-PROTEIN LIGASE SINA-RELATED"/>
    <property type="match status" value="1"/>
</dbReference>
<keyword evidence="4 6" id="KW-0862">Zinc</keyword>
<comment type="domain">
    <text evidence="6">The SBD domain (substrate-binding domain) mediates the interaction with substrate proteins. It is related to the TRAF family.</text>
</comment>
<dbReference type="InterPro" id="IPR013083">
    <property type="entry name" value="Znf_RING/FYVE/PHD"/>
</dbReference>
<dbReference type="OMA" id="RKFQYID"/>
<dbReference type="InterPro" id="IPR013010">
    <property type="entry name" value="Znf_SIAH"/>
</dbReference>
<dbReference type="GO" id="GO:0061630">
    <property type="term" value="F:ubiquitin protein ligase activity"/>
    <property type="evidence" value="ECO:0007669"/>
    <property type="project" value="UniProtKB-EC"/>
</dbReference>
<comment type="pathway">
    <text evidence="6">Protein modification; protein ubiquitination.</text>
</comment>
<dbReference type="EC" id="2.3.2.27" evidence="6"/>
<dbReference type="GeneID" id="113395547"/>
<dbReference type="OrthoDB" id="4788989at2759"/>
<dbReference type="Gene3D" id="2.60.210.10">
    <property type="entry name" value="Apoptosis, Tumor Necrosis Factor Receptor Associated Protein 2, Chain A"/>
    <property type="match status" value="1"/>
</dbReference>
<evidence type="ECO:0000256" key="6">
    <source>
        <dbReference type="RuleBase" id="RU201113"/>
    </source>
</evidence>
<dbReference type="Pfam" id="PF21361">
    <property type="entry name" value="Sina_ZnF"/>
    <property type="match status" value="1"/>
</dbReference>
<keyword evidence="8" id="KW-1185">Reference proteome</keyword>
<dbReference type="GO" id="GO:0016567">
    <property type="term" value="P:protein ubiquitination"/>
    <property type="evidence" value="ECO:0007669"/>
    <property type="project" value="UniProtKB-UniPathway"/>
</dbReference>
<comment type="domain">
    <text evidence="6">The RING-type zinc finger domain is essential for ubiquitin ligase activity.</text>
</comment>
<keyword evidence="6" id="KW-0833">Ubl conjugation pathway</keyword>
<dbReference type="PANTHER" id="PTHR45877">
    <property type="entry name" value="E3 UBIQUITIN-PROTEIN LIGASE SIAH2"/>
    <property type="match status" value="1"/>
</dbReference>
<evidence type="ECO:0000256" key="3">
    <source>
        <dbReference type="ARBA" id="ARBA00022771"/>
    </source>
</evidence>
<dbReference type="Pfam" id="PF03145">
    <property type="entry name" value="Sina_TRAF"/>
    <property type="match status" value="1"/>
</dbReference>
<evidence type="ECO:0000256" key="2">
    <source>
        <dbReference type="ARBA" id="ARBA00022723"/>
    </source>
</evidence>
<keyword evidence="2 6" id="KW-0479">Metal-binding</keyword>
<protein>
    <recommendedName>
        <fullName evidence="6">E3 ubiquitin-protein ligase</fullName>
        <ecNumber evidence="6">2.3.2.27</ecNumber>
    </recommendedName>
</protein>
<feature type="domain" description="SIAH-type" evidence="7">
    <location>
        <begin position="181"/>
        <end position="243"/>
    </location>
</feature>
<dbReference type="Gene3D" id="3.30.40.10">
    <property type="entry name" value="Zinc/RING finger domain, C3HC4 (zinc finger)"/>
    <property type="match status" value="1"/>
</dbReference>
<comment type="function">
    <text evidence="6">E3 ubiquitin-protein ligase that mediates ubiquitination and subsequent proteasomal degradation of target proteins. E3 ubiquitin ligases accept ubiquitin from an E2 ubiquitin-conjugating enzyme in the form of a thioester and then directly transfers the ubiquitin to targeted substrates.</text>
</comment>
<sequence length="380" mass="43363">MDFIQSQIEIYESIHRNLNRPPPYSRSPVSIVPSTSYHISTPSTNTNSGNISYYDTRPYFSLSTSSASPLPSAPLPPSNVVTPANNANTGNISNMGAIPKSRKVPDTRMNSSLVGVKCVTCNNDFELHIFQCRNGHSSCNICKFLNKNCGRCSMQITDVRNITLEATIDDIKTKHTTTTTNERIKCRNARLGCCLSFTIYEMDAHLQECPYTDMECPLKSIYQTCNWKGNINDICTHFNNEHPDNCVGDVDKEMTLRNIDKDQTLVYYVNIDQFNFIIYIELNKNKRTLSMTAQHLGTKISASKWTYEFIVYDKYKPQRKFQYIDFCCSNTALIKEIFNNQQCATVNAEYAKTFINRGRLTYKFVLKRNATKNISKNSKN</sequence>
<proteinExistence type="inferred from homology"/>
<evidence type="ECO:0000256" key="4">
    <source>
        <dbReference type="ARBA" id="ARBA00022833"/>
    </source>
</evidence>
<evidence type="ECO:0000313" key="9">
    <source>
        <dbReference type="RefSeq" id="XP_026488938.2"/>
    </source>
</evidence>
<evidence type="ECO:0000256" key="1">
    <source>
        <dbReference type="ARBA" id="ARBA00009119"/>
    </source>
</evidence>
<dbReference type="UniPathway" id="UPA00143"/>
<dbReference type="RefSeq" id="XP_026488938.2">
    <property type="nucleotide sequence ID" value="XM_026633153.2"/>
</dbReference>
<reference evidence="9" key="1">
    <citation type="submission" date="2025-08" db="UniProtKB">
        <authorList>
            <consortium name="RefSeq"/>
        </authorList>
    </citation>
    <scope>IDENTIFICATION</scope>
    <source>
        <tissue evidence="9">Whole body</tissue>
    </source>
</reference>
<comment type="catalytic activity">
    <reaction evidence="6">
        <text>S-ubiquitinyl-[E2 ubiquitin-conjugating enzyme]-L-cysteine + [acceptor protein]-L-lysine = [E2 ubiquitin-conjugating enzyme]-L-cysteine + N(6)-ubiquitinyl-[acceptor protein]-L-lysine.</text>
        <dbReference type="EC" id="2.3.2.27"/>
    </reaction>
</comment>
<evidence type="ECO:0000256" key="5">
    <source>
        <dbReference type="PROSITE-ProRule" id="PRU00455"/>
    </source>
</evidence>
<dbReference type="SUPFAM" id="SSF49599">
    <property type="entry name" value="TRAF domain-like"/>
    <property type="match status" value="1"/>
</dbReference>
<dbReference type="PROSITE" id="PS51081">
    <property type="entry name" value="ZF_SIAH"/>
    <property type="match status" value="1"/>
</dbReference>
<evidence type="ECO:0000259" key="7">
    <source>
        <dbReference type="PROSITE" id="PS51081"/>
    </source>
</evidence>
<dbReference type="InterPro" id="IPR004162">
    <property type="entry name" value="SINA-like_animal"/>
</dbReference>